<organism evidence="6">
    <name type="scientific">freshwater metagenome</name>
    <dbReference type="NCBI Taxonomy" id="449393"/>
    <lineage>
        <taxon>unclassified sequences</taxon>
        <taxon>metagenomes</taxon>
        <taxon>ecological metagenomes</taxon>
    </lineage>
</organism>
<feature type="domain" description="PIN" evidence="5">
    <location>
        <begin position="3"/>
        <end position="123"/>
    </location>
</feature>
<reference evidence="6" key="1">
    <citation type="submission" date="2020-05" db="EMBL/GenBank/DDBJ databases">
        <authorList>
            <person name="Chiriac C."/>
            <person name="Salcher M."/>
            <person name="Ghai R."/>
            <person name="Kavagutti S V."/>
        </authorList>
    </citation>
    <scope>NUCLEOTIDE SEQUENCE</scope>
</reference>
<evidence type="ECO:0000256" key="1">
    <source>
        <dbReference type="ARBA" id="ARBA00022649"/>
    </source>
</evidence>
<accession>A0A6J7KPB6</accession>
<keyword evidence="2" id="KW-0540">Nuclease</keyword>
<evidence type="ECO:0000256" key="4">
    <source>
        <dbReference type="ARBA" id="ARBA00022801"/>
    </source>
</evidence>
<dbReference type="InterPro" id="IPR002716">
    <property type="entry name" value="PIN_dom"/>
</dbReference>
<dbReference type="PANTHER" id="PTHR38826">
    <property type="entry name" value="RIBONUCLEASE VAPC13"/>
    <property type="match status" value="1"/>
</dbReference>
<dbReference type="Pfam" id="PF01850">
    <property type="entry name" value="PIN"/>
    <property type="match status" value="1"/>
</dbReference>
<dbReference type="HAMAP" id="MF_00265">
    <property type="entry name" value="VapC_Nob1"/>
    <property type="match status" value="1"/>
</dbReference>
<keyword evidence="1" id="KW-1277">Toxin-antitoxin system</keyword>
<proteinExistence type="inferred from homology"/>
<dbReference type="EMBL" id="CAFBNF010000223">
    <property type="protein sequence ID" value="CAB4956172.1"/>
    <property type="molecule type" value="Genomic_DNA"/>
</dbReference>
<name>A0A6J7KPB6_9ZZZZ</name>
<dbReference type="PANTHER" id="PTHR38826:SF5">
    <property type="entry name" value="RIBONUCLEASE VAPC13"/>
    <property type="match status" value="1"/>
</dbReference>
<keyword evidence="4" id="KW-0378">Hydrolase</keyword>
<dbReference type="InterPro" id="IPR022907">
    <property type="entry name" value="VapC_family"/>
</dbReference>
<dbReference type="GO" id="GO:0004540">
    <property type="term" value="F:RNA nuclease activity"/>
    <property type="evidence" value="ECO:0007669"/>
    <property type="project" value="InterPro"/>
</dbReference>
<dbReference type="GO" id="GO:0016787">
    <property type="term" value="F:hydrolase activity"/>
    <property type="evidence" value="ECO:0007669"/>
    <property type="project" value="UniProtKB-KW"/>
</dbReference>
<evidence type="ECO:0000256" key="3">
    <source>
        <dbReference type="ARBA" id="ARBA00022723"/>
    </source>
</evidence>
<gene>
    <name evidence="6" type="ORF">UFOPK3773_01700</name>
</gene>
<protein>
    <submittedName>
        <fullName evidence="6">Unannotated protein</fullName>
    </submittedName>
</protein>
<dbReference type="Gene3D" id="3.40.50.1010">
    <property type="entry name" value="5'-nuclease"/>
    <property type="match status" value="1"/>
</dbReference>
<dbReference type="InterPro" id="IPR029060">
    <property type="entry name" value="PIN-like_dom_sf"/>
</dbReference>
<dbReference type="InterPro" id="IPR052106">
    <property type="entry name" value="PINc/VapC_TA"/>
</dbReference>
<evidence type="ECO:0000259" key="5">
    <source>
        <dbReference type="Pfam" id="PF01850"/>
    </source>
</evidence>
<evidence type="ECO:0000313" key="6">
    <source>
        <dbReference type="EMBL" id="CAB4956172.1"/>
    </source>
</evidence>
<sequence>MLIIDTTVLAYAVGGEHDLRGGARDFLRGVAEGRIRASTTPEVIQEFAHVRSRRTTRADAASQALDFATMLSPLITTSQDDIERGLGLWEHQMPLGSFDAILIAAAERVGASAVVSSDKGFADQHLLPHLTIAQALATLA</sequence>
<keyword evidence="3" id="KW-0479">Metal-binding</keyword>
<dbReference type="AlphaFoldDB" id="A0A6J7KPB6"/>
<evidence type="ECO:0000256" key="2">
    <source>
        <dbReference type="ARBA" id="ARBA00022722"/>
    </source>
</evidence>
<dbReference type="GO" id="GO:0046872">
    <property type="term" value="F:metal ion binding"/>
    <property type="evidence" value="ECO:0007669"/>
    <property type="project" value="UniProtKB-KW"/>
</dbReference>
<dbReference type="SUPFAM" id="SSF88723">
    <property type="entry name" value="PIN domain-like"/>
    <property type="match status" value="1"/>
</dbReference>